<evidence type="ECO:0000313" key="2">
    <source>
        <dbReference type="Proteomes" id="UP000220102"/>
    </source>
</evidence>
<name>A0A2A8CWC8_9BACT</name>
<dbReference type="GO" id="GO:0005829">
    <property type="term" value="C:cytosol"/>
    <property type="evidence" value="ECO:0007669"/>
    <property type="project" value="TreeGrafter"/>
</dbReference>
<dbReference type="OrthoDB" id="9801098at2"/>
<comment type="caution">
    <text evidence="1">The sequence shown here is derived from an EMBL/GenBank/DDBJ whole genome shotgun (WGS) entry which is preliminary data.</text>
</comment>
<protein>
    <recommendedName>
        <fullName evidence="3">Rossmann fold nucleotide-binding protein</fullName>
    </recommendedName>
</protein>
<dbReference type="PANTHER" id="PTHR43393:SF3">
    <property type="entry name" value="LYSINE DECARBOXYLASE-LIKE PROTEIN"/>
    <property type="match status" value="1"/>
</dbReference>
<accession>A0A2A8CWC8</accession>
<organism evidence="1 2">
    <name type="scientific">Longibacter salinarum</name>
    <dbReference type="NCBI Taxonomy" id="1850348"/>
    <lineage>
        <taxon>Bacteria</taxon>
        <taxon>Pseudomonadati</taxon>
        <taxon>Rhodothermota</taxon>
        <taxon>Rhodothermia</taxon>
        <taxon>Rhodothermales</taxon>
        <taxon>Salisaetaceae</taxon>
        <taxon>Longibacter</taxon>
    </lineage>
</organism>
<sequence>MYECCPDRVIEIESSTELVAHIETHGSMKDIVVQGLDLRSEVMEEVVQRVPAEDACFLGCRMTSATDEHIRNTGGTIFPAFTGLPFHPYRASLYSTKELMDGYRRGEYESLHETADRRIYDYFKARTKVSQAVPVMDALAFRIHDHAVDDALADLLHDPPDNPDSHLDHVLPETDRRRVVGVMGGHRLERDSPTFRQVAVIGWKLARAGFFVATGGGPGAMEAANLGAYLSAHELDVVHNAVDTLAAAPHYEDEAYFDLAYQILDTYPDGADSLAIPTWFYGHEPSNLFPSHVAKYFANSIREDGLLAIATHGVIYAPGSAGTIQEIFMDAAQNHYETFGAASPMVFLDREYWTETKPVYPLIETLAEGTPYADVLSLHNDVDDIVEDILTHARNRNVTATE</sequence>
<dbReference type="EMBL" id="PDEQ01000005">
    <property type="protein sequence ID" value="PEN13049.1"/>
    <property type="molecule type" value="Genomic_DNA"/>
</dbReference>
<reference evidence="1 2" key="1">
    <citation type="submission" date="2017-10" db="EMBL/GenBank/DDBJ databases">
        <title>Draft genome of Longibacter Salinarum.</title>
        <authorList>
            <person name="Goh K.M."/>
            <person name="Shamsir M.S."/>
            <person name="Lim S.W."/>
        </authorList>
    </citation>
    <scope>NUCLEOTIDE SEQUENCE [LARGE SCALE GENOMIC DNA]</scope>
    <source>
        <strain evidence="1 2">KCTC 52045</strain>
    </source>
</reference>
<dbReference type="Gene3D" id="3.40.50.450">
    <property type="match status" value="1"/>
</dbReference>
<dbReference type="PANTHER" id="PTHR43393">
    <property type="entry name" value="CYTOKININ RIBOSIDE 5'-MONOPHOSPHATE PHOSPHORIBOHYDROLASE"/>
    <property type="match status" value="1"/>
</dbReference>
<dbReference type="AlphaFoldDB" id="A0A2A8CWC8"/>
<evidence type="ECO:0000313" key="1">
    <source>
        <dbReference type="EMBL" id="PEN13049.1"/>
    </source>
</evidence>
<evidence type="ECO:0008006" key="3">
    <source>
        <dbReference type="Google" id="ProtNLM"/>
    </source>
</evidence>
<dbReference type="SUPFAM" id="SSF102405">
    <property type="entry name" value="MCP/YpsA-like"/>
    <property type="match status" value="1"/>
</dbReference>
<dbReference type="Proteomes" id="UP000220102">
    <property type="component" value="Unassembled WGS sequence"/>
</dbReference>
<gene>
    <name evidence="1" type="ORF">CRI94_10360</name>
</gene>
<dbReference type="InterPro" id="IPR052341">
    <property type="entry name" value="LOG_family_nucleotidases"/>
</dbReference>
<keyword evidence="2" id="KW-1185">Reference proteome</keyword>
<dbReference type="RefSeq" id="WP_098075642.1">
    <property type="nucleotide sequence ID" value="NZ_PDEQ01000005.1"/>
</dbReference>
<proteinExistence type="predicted"/>